<accession>G0V073</accession>
<name>G0V073_TRYCI</name>
<dbReference type="EMBL" id="HE575324">
    <property type="protein sequence ID" value="CCC95043.1"/>
    <property type="molecule type" value="Genomic_DNA"/>
</dbReference>
<reference evidence="1" key="1">
    <citation type="journal article" date="2012" name="Proc. Natl. Acad. Sci. U.S.A.">
        <title>Antigenic diversity is generated by distinct evolutionary mechanisms in African trypanosome species.</title>
        <authorList>
            <person name="Jackson A.P."/>
            <person name="Berry A."/>
            <person name="Aslett M."/>
            <person name="Allison H.C."/>
            <person name="Burton P."/>
            <person name="Vavrova-Anderson J."/>
            <person name="Brown R."/>
            <person name="Browne H."/>
            <person name="Corton N."/>
            <person name="Hauser H."/>
            <person name="Gamble J."/>
            <person name="Gilderthorp R."/>
            <person name="Marcello L."/>
            <person name="McQuillan J."/>
            <person name="Otto T.D."/>
            <person name="Quail M.A."/>
            <person name="Sanders M.J."/>
            <person name="van Tonder A."/>
            <person name="Ginger M.L."/>
            <person name="Field M.C."/>
            <person name="Barry J.D."/>
            <person name="Hertz-Fowler C."/>
            <person name="Berriman M."/>
        </authorList>
    </citation>
    <scope>NUCLEOTIDE SEQUENCE</scope>
    <source>
        <strain evidence="1">IL3000</strain>
    </source>
</reference>
<dbReference type="AlphaFoldDB" id="G0V073"/>
<proteinExistence type="predicted"/>
<gene>
    <name evidence="1" type="ORF">TCIL3000_11_4480</name>
</gene>
<protein>
    <submittedName>
        <fullName evidence="1">Uncharacterized protein</fullName>
    </submittedName>
</protein>
<sequence length="123" mass="14105">MYLIVSGYKYSDCFPIFPGSGTLGTGDVFYGPTKVGTILVGICVRRLCQSVKKRCLRRAQASIFGCGRRYCYTLYLDWSVRKDNQKLTKDVIVEGMWGHFPFNSWRYTFLSAQILVYMPTVDL</sequence>
<organism evidence="1">
    <name type="scientific">Trypanosoma congolense (strain IL3000)</name>
    <dbReference type="NCBI Taxonomy" id="1068625"/>
    <lineage>
        <taxon>Eukaryota</taxon>
        <taxon>Discoba</taxon>
        <taxon>Euglenozoa</taxon>
        <taxon>Kinetoplastea</taxon>
        <taxon>Metakinetoplastina</taxon>
        <taxon>Trypanosomatida</taxon>
        <taxon>Trypanosomatidae</taxon>
        <taxon>Trypanosoma</taxon>
        <taxon>Nannomonas</taxon>
    </lineage>
</organism>
<evidence type="ECO:0000313" key="1">
    <source>
        <dbReference type="EMBL" id="CCC95043.1"/>
    </source>
</evidence>